<evidence type="ECO:0000313" key="2">
    <source>
        <dbReference type="Proteomes" id="UP001216558"/>
    </source>
</evidence>
<dbReference type="RefSeq" id="WP_273677498.1">
    <property type="nucleotide sequence ID" value="NZ_JAQQXQ010000005.1"/>
</dbReference>
<comment type="caution">
    <text evidence="1">The sequence shown here is derived from an EMBL/GenBank/DDBJ whole genome shotgun (WGS) entry which is preliminary data.</text>
</comment>
<organism evidence="1 2">
    <name type="scientific">Erythrobacter fulvus</name>
    <dbReference type="NCBI Taxonomy" id="2987523"/>
    <lineage>
        <taxon>Bacteria</taxon>
        <taxon>Pseudomonadati</taxon>
        <taxon>Pseudomonadota</taxon>
        <taxon>Alphaproteobacteria</taxon>
        <taxon>Sphingomonadales</taxon>
        <taxon>Erythrobacteraceae</taxon>
        <taxon>Erythrobacter/Porphyrobacter group</taxon>
        <taxon>Erythrobacter</taxon>
    </lineage>
</organism>
<name>A0ABT5JSF2_9SPHN</name>
<sequence length="188" mass="18909">MTARGILAGVTAAAALALPACKPPPTDAAVARAANLPAPAGPSEPIASPDTEGAVWTVSGGETRLVYGIPGEPVLVALECIGAGNPDARLKITRHAAADAGAGALLALIGNRRIARIPVDATKGRGGLLWEGEIPARARDWDTLGGLREATVTVPGAGLVKLNPSPLPMQLVEACRSSPEPAFPADPS</sequence>
<evidence type="ECO:0008006" key="3">
    <source>
        <dbReference type="Google" id="ProtNLM"/>
    </source>
</evidence>
<evidence type="ECO:0000313" key="1">
    <source>
        <dbReference type="EMBL" id="MDC8754497.1"/>
    </source>
</evidence>
<accession>A0ABT5JSF2</accession>
<dbReference type="EMBL" id="JAQQXQ010000005">
    <property type="protein sequence ID" value="MDC8754497.1"/>
    <property type="molecule type" value="Genomic_DNA"/>
</dbReference>
<dbReference type="Proteomes" id="UP001216558">
    <property type="component" value="Unassembled WGS sequence"/>
</dbReference>
<proteinExistence type="predicted"/>
<reference evidence="1 2" key="1">
    <citation type="submission" date="2022-10" db="EMBL/GenBank/DDBJ databases">
        <title>Erythrobacter sp. sf7 Genome sequencing.</title>
        <authorList>
            <person name="Park S."/>
        </authorList>
    </citation>
    <scope>NUCLEOTIDE SEQUENCE [LARGE SCALE GENOMIC DNA]</scope>
    <source>
        <strain evidence="2">sf7</strain>
    </source>
</reference>
<protein>
    <recommendedName>
        <fullName evidence="3">Lipoprotein</fullName>
    </recommendedName>
</protein>
<gene>
    <name evidence="1" type="ORF">OIK40_07580</name>
</gene>
<keyword evidence="2" id="KW-1185">Reference proteome</keyword>